<feature type="region of interest" description="Disordered" evidence="6">
    <location>
        <begin position="523"/>
        <end position="571"/>
    </location>
</feature>
<keyword evidence="5 7" id="KW-0472">Membrane</keyword>
<dbReference type="Pfam" id="PF05140">
    <property type="entry name" value="ResB"/>
    <property type="match status" value="1"/>
</dbReference>
<dbReference type="InterPro" id="IPR023494">
    <property type="entry name" value="Cyt_c_bgen_Ccs1/CcsB/ResB"/>
</dbReference>
<proteinExistence type="predicted"/>
<dbReference type="RefSeq" id="WP_355395739.1">
    <property type="nucleotide sequence ID" value="NZ_JBEGHN010000008.1"/>
</dbReference>
<comment type="caution">
    <text evidence="9">The sequence shown here is derived from an EMBL/GenBank/DDBJ whole genome shotgun (WGS) entry which is preliminary data.</text>
</comment>
<evidence type="ECO:0000256" key="4">
    <source>
        <dbReference type="ARBA" id="ARBA00022989"/>
    </source>
</evidence>
<dbReference type="Proteomes" id="UP001550210">
    <property type="component" value="Unassembled WGS sequence"/>
</dbReference>
<keyword evidence="2 7" id="KW-0812">Transmembrane</keyword>
<dbReference type="InterPro" id="IPR007816">
    <property type="entry name" value="ResB-like_domain"/>
</dbReference>
<accession>A0ABV2UU77</accession>
<feature type="transmembrane region" description="Helical" evidence="7">
    <location>
        <begin position="199"/>
        <end position="218"/>
    </location>
</feature>
<comment type="subcellular location">
    <subcellularLocation>
        <location evidence="1">Membrane</location>
        <topology evidence="1">Multi-pass membrane protein</topology>
    </subcellularLocation>
</comment>
<evidence type="ECO:0000256" key="1">
    <source>
        <dbReference type="ARBA" id="ARBA00004141"/>
    </source>
</evidence>
<feature type="transmembrane region" description="Helical" evidence="7">
    <location>
        <begin position="107"/>
        <end position="129"/>
    </location>
</feature>
<organism evidence="9 10">
    <name type="scientific">Streptomyces ossamyceticus</name>
    <dbReference type="NCBI Taxonomy" id="249581"/>
    <lineage>
        <taxon>Bacteria</taxon>
        <taxon>Bacillati</taxon>
        <taxon>Actinomycetota</taxon>
        <taxon>Actinomycetes</taxon>
        <taxon>Kitasatosporales</taxon>
        <taxon>Streptomycetaceae</taxon>
        <taxon>Streptomyces</taxon>
    </lineage>
</organism>
<dbReference type="EMBL" id="JBEXPZ010000012">
    <property type="protein sequence ID" value="MET9845111.1"/>
    <property type="molecule type" value="Genomic_DNA"/>
</dbReference>
<feature type="transmembrane region" description="Helical" evidence="7">
    <location>
        <begin position="53"/>
        <end position="71"/>
    </location>
</feature>
<keyword evidence="4 7" id="KW-1133">Transmembrane helix</keyword>
<evidence type="ECO:0000259" key="8">
    <source>
        <dbReference type="Pfam" id="PF05140"/>
    </source>
</evidence>
<reference evidence="9 10" key="1">
    <citation type="submission" date="2024-06" db="EMBL/GenBank/DDBJ databases">
        <title>The Natural Products Discovery Center: Release of the First 8490 Sequenced Strains for Exploring Actinobacteria Biosynthetic Diversity.</title>
        <authorList>
            <person name="Kalkreuter E."/>
            <person name="Kautsar S.A."/>
            <person name="Yang D."/>
            <person name="Bader C.D."/>
            <person name="Teijaro C.N."/>
            <person name="Fluegel L."/>
            <person name="Davis C.M."/>
            <person name="Simpson J.R."/>
            <person name="Lauterbach L."/>
            <person name="Steele A.D."/>
            <person name="Gui C."/>
            <person name="Meng S."/>
            <person name="Li G."/>
            <person name="Viehrig K."/>
            <person name="Ye F."/>
            <person name="Su P."/>
            <person name="Kiefer A.F."/>
            <person name="Nichols A."/>
            <person name="Cepeda A.J."/>
            <person name="Yan W."/>
            <person name="Fan B."/>
            <person name="Jiang Y."/>
            <person name="Adhikari A."/>
            <person name="Zheng C.-J."/>
            <person name="Schuster L."/>
            <person name="Cowan T.M."/>
            <person name="Smanski M.J."/>
            <person name="Chevrette M.G."/>
            <person name="De Carvalho L.P.S."/>
            <person name="Shen B."/>
        </authorList>
    </citation>
    <scope>NUCLEOTIDE SEQUENCE [LARGE SCALE GENOMIC DNA]</scope>
    <source>
        <strain evidence="9 10">NPDC006434</strain>
    </source>
</reference>
<feature type="transmembrane region" description="Helical" evidence="7">
    <location>
        <begin position="476"/>
        <end position="494"/>
    </location>
</feature>
<evidence type="ECO:0000256" key="3">
    <source>
        <dbReference type="ARBA" id="ARBA00022748"/>
    </source>
</evidence>
<feature type="compositionally biased region" description="Acidic residues" evidence="6">
    <location>
        <begin position="547"/>
        <end position="559"/>
    </location>
</feature>
<evidence type="ECO:0000313" key="10">
    <source>
        <dbReference type="Proteomes" id="UP001550210"/>
    </source>
</evidence>
<name>A0ABV2UU77_9ACTN</name>
<dbReference type="PANTHER" id="PTHR31566">
    <property type="entry name" value="CYTOCHROME C BIOGENESIS PROTEIN CCS1, CHLOROPLASTIC"/>
    <property type="match status" value="1"/>
</dbReference>
<evidence type="ECO:0000256" key="2">
    <source>
        <dbReference type="ARBA" id="ARBA00022692"/>
    </source>
</evidence>
<gene>
    <name evidence="9" type="ORF">ABZZ21_11115</name>
</gene>
<keyword evidence="3" id="KW-0201">Cytochrome c-type biogenesis</keyword>
<sequence>MTTTDSGKRDDSELDVVGSRLSTAPQEDALNVPQLGVIGWARWFWRQLTSMRVALLLLFMLSLAAIPGSLIPQSGQDETRVADFMKRHDTLGPIYEKLGLFHVYSSVWFSAIYILLFVSLIGCIVPRTWQFVGQLRGRPPGAPKRLTRMPAYATWRTEATPEQVREVALKALKRRRFRAHVAGDAVAAEKGYLRETGNLAFHLALIVMLIAFAWGQLYKSEGNKLIVEGDGFSNVLPQYDDFKSGNLFSADDLNPFSFDLKNFRGTYETTGPNKGTPRIFEASVDYAVGADGKEKTTRIEVNKPLEIDDSKVYLVSHGYAPVITVKDGRGKVVFEDAVPLLPLDANVTSTGAIKVMDGYRDGKGKWDQLGIQAFFLPTYGGKDSAVVSQFPALLNPRLNLTPYHGDLRVNAGLPQSVYQLDKSKLKAFRDDKGAQVRENLEIGESMTLPNGAGTVTFDGVKEWAGFQVTQQPGSGWALAGAIAAILGLAGSLFIQRRRVWVRAVAGPDGVTVVEMAGLGRSESAKVPEELGDLAGVIHDEAPTAPDPDPDVDPDSEPDSEPPVVTAEGAEK</sequence>
<evidence type="ECO:0000256" key="5">
    <source>
        <dbReference type="ARBA" id="ARBA00023136"/>
    </source>
</evidence>
<evidence type="ECO:0000256" key="6">
    <source>
        <dbReference type="SAM" id="MobiDB-lite"/>
    </source>
</evidence>
<feature type="domain" description="ResB-like" evidence="8">
    <location>
        <begin position="51"/>
        <end position="530"/>
    </location>
</feature>
<keyword evidence="10" id="KW-1185">Reference proteome</keyword>
<evidence type="ECO:0000313" key="9">
    <source>
        <dbReference type="EMBL" id="MET9845111.1"/>
    </source>
</evidence>
<evidence type="ECO:0000256" key="7">
    <source>
        <dbReference type="SAM" id="Phobius"/>
    </source>
</evidence>
<dbReference type="PANTHER" id="PTHR31566:SF0">
    <property type="entry name" value="CYTOCHROME C BIOGENESIS PROTEIN CCS1, CHLOROPLASTIC"/>
    <property type="match status" value="1"/>
</dbReference>
<protein>
    <submittedName>
        <fullName evidence="9">Cytochrome c biogenesis protein ResB</fullName>
    </submittedName>
</protein>